<dbReference type="Pfam" id="PF04264">
    <property type="entry name" value="YceI"/>
    <property type="match status" value="1"/>
</dbReference>
<reference evidence="3 4" key="1">
    <citation type="submission" date="2023-10" db="EMBL/GenBank/DDBJ databases">
        <title>Psychrosphaera aquimaarina strain SW33 isolated from seawater.</title>
        <authorList>
            <person name="Bayburt H."/>
            <person name="Kim J.M."/>
            <person name="Choi B.J."/>
            <person name="Jeon C.O."/>
        </authorList>
    </citation>
    <scope>NUCLEOTIDE SEQUENCE [LARGE SCALE GENOMIC DNA]</scope>
    <source>
        <strain evidence="3 4">KCTC 52743</strain>
    </source>
</reference>
<dbReference type="InterPro" id="IPR007372">
    <property type="entry name" value="Lipid/polyisoprenoid-bd_YceI"/>
</dbReference>
<dbReference type="Proteomes" id="UP001257914">
    <property type="component" value="Unassembled WGS sequence"/>
</dbReference>
<dbReference type="SMART" id="SM00867">
    <property type="entry name" value="YceI"/>
    <property type="match status" value="1"/>
</dbReference>
<proteinExistence type="predicted"/>
<keyword evidence="4" id="KW-1185">Reference proteome</keyword>
<evidence type="ECO:0000256" key="1">
    <source>
        <dbReference type="SAM" id="SignalP"/>
    </source>
</evidence>
<feature type="signal peptide" evidence="1">
    <location>
        <begin position="1"/>
        <end position="22"/>
    </location>
</feature>
<feature type="domain" description="Lipid/polyisoprenoid-binding YceI-like" evidence="2">
    <location>
        <begin position="24"/>
        <end position="186"/>
    </location>
</feature>
<keyword evidence="1" id="KW-0732">Signal</keyword>
<dbReference type="RefSeq" id="WP_216054113.1">
    <property type="nucleotide sequence ID" value="NZ_JAWCUA010000007.1"/>
</dbReference>
<comment type="caution">
    <text evidence="3">The sequence shown here is derived from an EMBL/GenBank/DDBJ whole genome shotgun (WGS) entry which is preliminary data.</text>
</comment>
<dbReference type="PANTHER" id="PTHR34406">
    <property type="entry name" value="PROTEIN YCEI"/>
    <property type="match status" value="1"/>
</dbReference>
<dbReference type="PANTHER" id="PTHR34406:SF1">
    <property type="entry name" value="PROTEIN YCEI"/>
    <property type="match status" value="1"/>
</dbReference>
<name>A0ABU3QZQ3_9GAMM</name>
<accession>A0ABU3QZQ3</accession>
<feature type="chain" id="PRO_5046039919" evidence="1">
    <location>
        <begin position="23"/>
        <end position="188"/>
    </location>
</feature>
<gene>
    <name evidence="3" type="ORF">RT723_07885</name>
</gene>
<evidence type="ECO:0000259" key="2">
    <source>
        <dbReference type="SMART" id="SM00867"/>
    </source>
</evidence>
<sequence length="188" mass="20495">MKKMTLTLVGLLALTASQFATAADYVLDTKGAHAFINFKASHLGYSWLTGRFNTFDGKFSYDAKNVGATQITVNIDATSIDSNHAERDKHLRSDDFLSTDKFPTAKFVSTKVTDKGEGKIEVKGDFTLHGVTKNITIDATKIGEGKDPWGGYRAGFAGTTTIDVADYDFKASWAGKIQLELLIEGIKQ</sequence>
<dbReference type="NCBIfam" id="NF002994">
    <property type="entry name" value="PRK03757.1"/>
    <property type="match status" value="1"/>
</dbReference>
<evidence type="ECO:0000313" key="4">
    <source>
        <dbReference type="Proteomes" id="UP001257914"/>
    </source>
</evidence>
<evidence type="ECO:0000313" key="3">
    <source>
        <dbReference type="EMBL" id="MDU0112914.1"/>
    </source>
</evidence>
<dbReference type="EMBL" id="JAWCUA010000007">
    <property type="protein sequence ID" value="MDU0112914.1"/>
    <property type="molecule type" value="Genomic_DNA"/>
</dbReference>
<organism evidence="3 4">
    <name type="scientific">Psychrosphaera aquimarina</name>
    <dbReference type="NCBI Taxonomy" id="2044854"/>
    <lineage>
        <taxon>Bacteria</taxon>
        <taxon>Pseudomonadati</taxon>
        <taxon>Pseudomonadota</taxon>
        <taxon>Gammaproteobacteria</taxon>
        <taxon>Alteromonadales</taxon>
        <taxon>Pseudoalteromonadaceae</taxon>
        <taxon>Psychrosphaera</taxon>
    </lineage>
</organism>
<protein>
    <submittedName>
        <fullName evidence="3">YceI family protein</fullName>
    </submittedName>
</protein>